<accession>A0A9X3MT92</accession>
<comment type="caution">
    <text evidence="1">The sequence shown here is derived from an EMBL/GenBank/DDBJ whole genome shotgun (WGS) entry which is preliminary data.</text>
</comment>
<dbReference type="EMBL" id="JAPDOD010000017">
    <property type="protein sequence ID" value="MDA0162229.1"/>
    <property type="molecule type" value="Genomic_DNA"/>
</dbReference>
<name>A0A9X3MT92_9ACTN</name>
<proteinExistence type="predicted"/>
<evidence type="ECO:0000313" key="1">
    <source>
        <dbReference type="EMBL" id="MDA0162229.1"/>
    </source>
</evidence>
<dbReference type="RefSeq" id="WP_270041464.1">
    <property type="nucleotide sequence ID" value="NZ_JAPDOD010000017.1"/>
</dbReference>
<organism evidence="1 2">
    <name type="scientific">Solirubrobacter ginsenosidimutans</name>
    <dbReference type="NCBI Taxonomy" id="490573"/>
    <lineage>
        <taxon>Bacteria</taxon>
        <taxon>Bacillati</taxon>
        <taxon>Actinomycetota</taxon>
        <taxon>Thermoleophilia</taxon>
        <taxon>Solirubrobacterales</taxon>
        <taxon>Solirubrobacteraceae</taxon>
        <taxon>Solirubrobacter</taxon>
    </lineage>
</organism>
<keyword evidence="2" id="KW-1185">Reference proteome</keyword>
<sequence>MGQTTITVRLDGAGPAEAGALAAELKLFLQSEDPALEVNVQREDPSRQDLGTVLMILVPAAGTIGLKQAVRAWKYKHRDRRLVLDSEHGHAVVDSPDEAEAAVTAVVPPA</sequence>
<protein>
    <submittedName>
        <fullName evidence="1">Uncharacterized protein</fullName>
    </submittedName>
</protein>
<gene>
    <name evidence="1" type="ORF">OM076_18295</name>
</gene>
<evidence type="ECO:0000313" key="2">
    <source>
        <dbReference type="Proteomes" id="UP001149140"/>
    </source>
</evidence>
<dbReference type="AlphaFoldDB" id="A0A9X3MT92"/>
<dbReference type="Proteomes" id="UP001149140">
    <property type="component" value="Unassembled WGS sequence"/>
</dbReference>
<reference evidence="1" key="1">
    <citation type="submission" date="2022-10" db="EMBL/GenBank/DDBJ databases">
        <title>The WGS of Solirubrobacter ginsenosidimutans DSM 21036.</title>
        <authorList>
            <person name="Jiang Z."/>
        </authorList>
    </citation>
    <scope>NUCLEOTIDE SEQUENCE</scope>
    <source>
        <strain evidence="1">DSM 21036</strain>
    </source>
</reference>